<dbReference type="EC" id="3.6.5.3" evidence="10"/>
<evidence type="ECO:0000256" key="5">
    <source>
        <dbReference type="ARBA" id="ARBA00022801"/>
    </source>
</evidence>
<dbReference type="FunFam" id="3.40.50.300:FF:000003">
    <property type="entry name" value="Elongation factor Tu"/>
    <property type="match status" value="1"/>
</dbReference>
<evidence type="ECO:0000256" key="1">
    <source>
        <dbReference type="ARBA" id="ARBA00007249"/>
    </source>
</evidence>
<feature type="binding site" evidence="10">
    <location>
        <begin position="19"/>
        <end position="26"/>
    </location>
    <ligand>
        <name>GTP</name>
        <dbReference type="ChEBI" id="CHEBI:37565"/>
    </ligand>
</feature>
<feature type="binding site" evidence="10">
    <location>
        <begin position="136"/>
        <end position="139"/>
    </location>
    <ligand>
        <name>GTP</name>
        <dbReference type="ChEBI" id="CHEBI:37565"/>
    </ligand>
</feature>
<reference evidence="12" key="1">
    <citation type="submission" date="2011-05" db="EMBL/GenBank/DDBJ databases">
        <title>Complete sequence of Thermoanaerobacterium xylanolyticum LX-11.</title>
        <authorList>
            <consortium name="US DOE Joint Genome Institute"/>
            <person name="Lucas S."/>
            <person name="Han J."/>
            <person name="Lapidus A."/>
            <person name="Cheng J.-F."/>
            <person name="Goodwin L."/>
            <person name="Pitluck S."/>
            <person name="Peters L."/>
            <person name="Mikhailova N."/>
            <person name="Lu M."/>
            <person name="Han C."/>
            <person name="Tapia R."/>
            <person name="Land M."/>
            <person name="Hauser L."/>
            <person name="Kyrpides N."/>
            <person name="Ivanova N."/>
            <person name="Pagani I."/>
            <person name="Hemme C."/>
            <person name="Woyke T."/>
        </authorList>
    </citation>
    <scope>NUCLEOTIDE SEQUENCE</scope>
    <source>
        <strain evidence="12">LX-11</strain>
    </source>
</reference>
<dbReference type="PANTHER" id="PTHR43721:SF22">
    <property type="entry name" value="ELONGATION FACTOR TU, MITOCHONDRIAL"/>
    <property type="match status" value="1"/>
</dbReference>
<dbReference type="PANTHER" id="PTHR43721">
    <property type="entry name" value="ELONGATION FACTOR TU-RELATED"/>
    <property type="match status" value="1"/>
</dbReference>
<keyword evidence="8 10" id="KW-0342">GTP-binding</keyword>
<evidence type="ECO:0000256" key="3">
    <source>
        <dbReference type="ARBA" id="ARBA00022741"/>
    </source>
</evidence>
<evidence type="ECO:0000256" key="10">
    <source>
        <dbReference type="HAMAP-Rule" id="MF_00118"/>
    </source>
</evidence>
<dbReference type="STRING" id="858215.Thexy_0318"/>
<dbReference type="EMBL" id="CP002739">
    <property type="protein sequence ID" value="AEF16374.1"/>
    <property type="molecule type" value="Genomic_DNA"/>
</dbReference>
<feature type="binding site" evidence="10">
    <location>
        <position position="26"/>
    </location>
    <ligand>
        <name>Mg(2+)</name>
        <dbReference type="ChEBI" id="CHEBI:18420"/>
    </ligand>
</feature>
<comment type="function">
    <text evidence="10">GTP hydrolase that promotes the GTP-dependent binding of aminoacyl-tRNA to the A-site of ribosomes during protein biosynthesis.</text>
</comment>
<keyword evidence="2 10" id="KW-0963">Cytoplasm</keyword>
<evidence type="ECO:0000256" key="6">
    <source>
        <dbReference type="ARBA" id="ARBA00022842"/>
    </source>
</evidence>
<dbReference type="GO" id="GO:0003746">
    <property type="term" value="F:translation elongation factor activity"/>
    <property type="evidence" value="ECO:0007669"/>
    <property type="project" value="UniProtKB-UniRule"/>
</dbReference>
<dbReference type="InterPro" id="IPR004160">
    <property type="entry name" value="Transl_elong_EFTu/EF1A_C"/>
</dbReference>
<dbReference type="PROSITE" id="PS51722">
    <property type="entry name" value="G_TR_2"/>
    <property type="match status" value="1"/>
</dbReference>
<dbReference type="InterPro" id="IPR009001">
    <property type="entry name" value="Transl_elong_EF1A/Init_IF2_C"/>
</dbReference>
<dbReference type="NCBIfam" id="NF009372">
    <property type="entry name" value="PRK12735.1"/>
    <property type="match status" value="1"/>
</dbReference>
<keyword evidence="10" id="KW-0479">Metal-binding</keyword>
<sequence>MAKQKFERKKPHANIGTIGHVDHGKTTLTSAITIVLSKQGMAQATAYDEIDKAPEEKARGITINTMHVEYETEKRHYAHVDCPGHADYVKNMITGAAQMDGAILVVSAADGPMPQTREHILLARQVGVPYIVVFLNKADMVDDQELIELVEMEVRELLNEYEFPGDDTPIVVGSALKAMECGCGQRDCQWCGRIWDLMDAVDSYIPTPERDVDKPFLMPVEDVFTITGRGTVATGRVERGKLKVGDEVEIIGLSDESKKTVVTGVEMFRKTLDEAEAGDNIGVLLRGVTREEVERGQVLAKPGSVKPHTKFEGQVYVLTKEEGGRHTPFFNGYRPQFYFRTTDVTGVIELPEGVEMVMPGDHVTMTIELITPIAMEEGLKFAIREGGHTVGAGVVSKILS</sequence>
<dbReference type="SUPFAM" id="SSF50447">
    <property type="entry name" value="Translation proteins"/>
    <property type="match status" value="1"/>
</dbReference>
<keyword evidence="5 10" id="KW-0378">Hydrolase</keyword>
<evidence type="ECO:0000313" key="13">
    <source>
        <dbReference type="Proteomes" id="UP000007239"/>
    </source>
</evidence>
<dbReference type="eggNOG" id="COG0050">
    <property type="taxonomic scope" value="Bacteria"/>
</dbReference>
<organism evidence="12 13">
    <name type="scientific">Thermoanaerobacterium xylanolyticum (strain ATCC 49914 / DSM 7097 / LX-11)</name>
    <dbReference type="NCBI Taxonomy" id="858215"/>
    <lineage>
        <taxon>Bacteria</taxon>
        <taxon>Bacillati</taxon>
        <taxon>Bacillota</taxon>
        <taxon>Clostridia</taxon>
        <taxon>Thermoanaerobacterales</taxon>
        <taxon>Thermoanaerobacteraceae</taxon>
        <taxon>Thermoanaerobacterium</taxon>
    </lineage>
</organism>
<gene>
    <name evidence="10" type="primary">tuf</name>
    <name evidence="12" type="ordered locus">Thexy_0318</name>
</gene>
<evidence type="ECO:0000256" key="7">
    <source>
        <dbReference type="ARBA" id="ARBA00022917"/>
    </source>
</evidence>
<evidence type="ECO:0000313" key="12">
    <source>
        <dbReference type="EMBL" id="AEF16374.1"/>
    </source>
</evidence>
<dbReference type="InterPro" id="IPR033720">
    <property type="entry name" value="EFTU_2"/>
</dbReference>
<dbReference type="CDD" id="cd01884">
    <property type="entry name" value="EF_Tu"/>
    <property type="match status" value="1"/>
</dbReference>
<dbReference type="SUPFAM" id="SSF52540">
    <property type="entry name" value="P-loop containing nucleoside triphosphate hydrolases"/>
    <property type="match status" value="1"/>
</dbReference>
<dbReference type="InterPro" id="IPR050055">
    <property type="entry name" value="EF-Tu_GTPase"/>
</dbReference>
<dbReference type="CDD" id="cd03697">
    <property type="entry name" value="EFTU_II"/>
    <property type="match status" value="1"/>
</dbReference>
<keyword evidence="4 10" id="KW-0251">Elongation factor</keyword>
<comment type="similarity">
    <text evidence="1 10">Belongs to the TRAFAC class translation factor GTPase superfamily. Classic translation factor GTPase family. EF-Tu/EF-1A subfamily.</text>
</comment>
<dbReference type="InterPro" id="IPR027417">
    <property type="entry name" value="P-loop_NTPase"/>
</dbReference>
<dbReference type="GO" id="GO:0003924">
    <property type="term" value="F:GTPase activity"/>
    <property type="evidence" value="ECO:0007669"/>
    <property type="project" value="UniProtKB-UniRule"/>
</dbReference>
<evidence type="ECO:0000256" key="8">
    <source>
        <dbReference type="ARBA" id="ARBA00023134"/>
    </source>
</evidence>
<dbReference type="Gene3D" id="3.40.50.300">
    <property type="entry name" value="P-loop containing nucleotide triphosphate hydrolases"/>
    <property type="match status" value="1"/>
</dbReference>
<keyword evidence="13" id="KW-1185">Reference proteome</keyword>
<dbReference type="InterPro" id="IPR004541">
    <property type="entry name" value="Transl_elong_EFTu/EF1A_bac/org"/>
</dbReference>
<dbReference type="Gene3D" id="2.40.30.10">
    <property type="entry name" value="Translation factors"/>
    <property type="match status" value="2"/>
</dbReference>
<keyword evidence="6 10" id="KW-0460">Magnesium</keyword>
<dbReference type="FunFam" id="2.40.30.10:FF:000001">
    <property type="entry name" value="Elongation factor Tu"/>
    <property type="match status" value="1"/>
</dbReference>
<evidence type="ECO:0000256" key="2">
    <source>
        <dbReference type="ARBA" id="ARBA00022490"/>
    </source>
</evidence>
<keyword evidence="7 10" id="KW-0648">Protein biosynthesis</keyword>
<dbReference type="NCBIfam" id="TIGR00231">
    <property type="entry name" value="small_GTP"/>
    <property type="match status" value="1"/>
</dbReference>
<dbReference type="Pfam" id="PF00009">
    <property type="entry name" value="GTP_EFTU"/>
    <property type="match status" value="1"/>
</dbReference>
<dbReference type="GO" id="GO:0005829">
    <property type="term" value="C:cytosol"/>
    <property type="evidence" value="ECO:0007669"/>
    <property type="project" value="TreeGrafter"/>
</dbReference>
<dbReference type="GO" id="GO:0000287">
    <property type="term" value="F:magnesium ion binding"/>
    <property type="evidence" value="ECO:0007669"/>
    <property type="project" value="UniProtKB-UniRule"/>
</dbReference>
<dbReference type="InterPro" id="IPR005225">
    <property type="entry name" value="Small_GTP-bd"/>
</dbReference>
<dbReference type="KEGG" id="txy:Thexy_0318"/>
<dbReference type="NCBIfam" id="NF009373">
    <property type="entry name" value="PRK12736.1"/>
    <property type="match status" value="1"/>
</dbReference>
<dbReference type="HOGENOM" id="CLU_007265_0_1_9"/>
<dbReference type="SUPFAM" id="SSF50465">
    <property type="entry name" value="EF-Tu/eEF-1alpha/eIF2-gamma C-terminal domain"/>
    <property type="match status" value="1"/>
</dbReference>
<dbReference type="RefSeq" id="WP_013787134.1">
    <property type="nucleotide sequence ID" value="NC_015555.1"/>
</dbReference>
<comment type="subunit">
    <text evidence="10">Monomer.</text>
</comment>
<feature type="binding site" evidence="10">
    <location>
        <begin position="81"/>
        <end position="85"/>
    </location>
    <ligand>
        <name>GTP</name>
        <dbReference type="ChEBI" id="CHEBI:37565"/>
    </ligand>
</feature>
<dbReference type="HAMAP" id="MF_00118_B">
    <property type="entry name" value="EF_Tu_B"/>
    <property type="match status" value="1"/>
</dbReference>
<dbReference type="InterPro" id="IPR000795">
    <property type="entry name" value="T_Tr_GTP-bd_dom"/>
</dbReference>
<dbReference type="InterPro" id="IPR009000">
    <property type="entry name" value="Transl_B-barrel_sf"/>
</dbReference>
<comment type="catalytic activity">
    <reaction evidence="10">
        <text>GTP + H2O = GDP + phosphate + H(+)</text>
        <dbReference type="Rhea" id="RHEA:19669"/>
        <dbReference type="ChEBI" id="CHEBI:15377"/>
        <dbReference type="ChEBI" id="CHEBI:15378"/>
        <dbReference type="ChEBI" id="CHEBI:37565"/>
        <dbReference type="ChEBI" id="CHEBI:43474"/>
        <dbReference type="ChEBI" id="CHEBI:58189"/>
        <dbReference type="EC" id="3.6.5.3"/>
    </reaction>
</comment>
<dbReference type="PRINTS" id="PR00315">
    <property type="entry name" value="ELONGATNFCT"/>
</dbReference>
<dbReference type="Pfam" id="PF03143">
    <property type="entry name" value="GTP_EFTU_D3"/>
    <property type="match status" value="1"/>
</dbReference>
<feature type="domain" description="Tr-type G" evidence="11">
    <location>
        <begin position="10"/>
        <end position="209"/>
    </location>
</feature>
<evidence type="ECO:0000256" key="9">
    <source>
        <dbReference type="ARBA" id="ARBA00029554"/>
    </source>
</evidence>
<comment type="subcellular location">
    <subcellularLocation>
        <location evidence="10">Cytoplasm</location>
    </subcellularLocation>
</comment>
<evidence type="ECO:0000259" key="11">
    <source>
        <dbReference type="PROSITE" id="PS51722"/>
    </source>
</evidence>
<dbReference type="GO" id="GO:0005525">
    <property type="term" value="F:GTP binding"/>
    <property type="evidence" value="ECO:0007669"/>
    <property type="project" value="UniProtKB-UniRule"/>
</dbReference>
<dbReference type="AlphaFoldDB" id="F6BGF6"/>
<dbReference type="CDD" id="cd03707">
    <property type="entry name" value="EFTU_III"/>
    <property type="match status" value="1"/>
</dbReference>
<keyword evidence="3 10" id="KW-0547">Nucleotide-binding</keyword>
<dbReference type="NCBIfam" id="NF000766">
    <property type="entry name" value="PRK00049.1"/>
    <property type="match status" value="1"/>
</dbReference>
<dbReference type="Pfam" id="PF03144">
    <property type="entry name" value="GTP_EFTU_D2"/>
    <property type="match status" value="1"/>
</dbReference>
<accession>F6BGF6</accession>
<dbReference type="NCBIfam" id="TIGR00485">
    <property type="entry name" value="EF-Tu"/>
    <property type="match status" value="1"/>
</dbReference>
<dbReference type="Proteomes" id="UP000007239">
    <property type="component" value="Chromosome"/>
</dbReference>
<dbReference type="InterPro" id="IPR041709">
    <property type="entry name" value="EF-Tu_GTP-bd"/>
</dbReference>
<proteinExistence type="inferred from homology"/>
<dbReference type="InterPro" id="IPR004161">
    <property type="entry name" value="EFTu-like_2"/>
</dbReference>
<protein>
    <recommendedName>
        <fullName evidence="9 10">Elongation factor Tu</fullName>
        <shortName evidence="10">EF-Tu</shortName>
        <ecNumber evidence="10">3.6.5.3</ecNumber>
    </recommendedName>
</protein>
<evidence type="ECO:0000256" key="4">
    <source>
        <dbReference type="ARBA" id="ARBA00022768"/>
    </source>
</evidence>
<name>F6BGF6_THEXL</name>